<dbReference type="EMBL" id="GL732560">
    <property type="protein sequence ID" value="EFX77803.1"/>
    <property type="molecule type" value="Genomic_DNA"/>
</dbReference>
<accession>E9GRP2</accession>
<dbReference type="Proteomes" id="UP000000305">
    <property type="component" value="Unassembled WGS sequence"/>
</dbReference>
<dbReference type="HOGENOM" id="CLU_2335745_0_0_1"/>
<protein>
    <submittedName>
        <fullName evidence="1">Uncharacterized protein</fullName>
    </submittedName>
</protein>
<evidence type="ECO:0000313" key="1">
    <source>
        <dbReference type="EMBL" id="EFX77803.1"/>
    </source>
</evidence>
<dbReference type="KEGG" id="dpx:DAPPUDRAFT_321011"/>
<reference evidence="1 2" key="1">
    <citation type="journal article" date="2011" name="Science">
        <title>The ecoresponsive genome of Daphnia pulex.</title>
        <authorList>
            <person name="Colbourne J.K."/>
            <person name="Pfrender M.E."/>
            <person name="Gilbert D."/>
            <person name="Thomas W.K."/>
            <person name="Tucker A."/>
            <person name="Oakley T.H."/>
            <person name="Tokishita S."/>
            <person name="Aerts A."/>
            <person name="Arnold G.J."/>
            <person name="Basu M.K."/>
            <person name="Bauer D.J."/>
            <person name="Caceres C.E."/>
            <person name="Carmel L."/>
            <person name="Casola C."/>
            <person name="Choi J.H."/>
            <person name="Detter J.C."/>
            <person name="Dong Q."/>
            <person name="Dusheyko S."/>
            <person name="Eads B.D."/>
            <person name="Frohlich T."/>
            <person name="Geiler-Samerotte K.A."/>
            <person name="Gerlach D."/>
            <person name="Hatcher P."/>
            <person name="Jogdeo S."/>
            <person name="Krijgsveld J."/>
            <person name="Kriventseva E.V."/>
            <person name="Kultz D."/>
            <person name="Laforsch C."/>
            <person name="Lindquist E."/>
            <person name="Lopez J."/>
            <person name="Manak J.R."/>
            <person name="Muller J."/>
            <person name="Pangilinan J."/>
            <person name="Patwardhan R.P."/>
            <person name="Pitluck S."/>
            <person name="Pritham E.J."/>
            <person name="Rechtsteiner A."/>
            <person name="Rho M."/>
            <person name="Rogozin I.B."/>
            <person name="Sakarya O."/>
            <person name="Salamov A."/>
            <person name="Schaack S."/>
            <person name="Shapiro H."/>
            <person name="Shiga Y."/>
            <person name="Skalitzky C."/>
            <person name="Smith Z."/>
            <person name="Souvorov A."/>
            <person name="Sung W."/>
            <person name="Tang Z."/>
            <person name="Tsuchiya D."/>
            <person name="Tu H."/>
            <person name="Vos H."/>
            <person name="Wang M."/>
            <person name="Wolf Y.I."/>
            <person name="Yamagata H."/>
            <person name="Yamada T."/>
            <person name="Ye Y."/>
            <person name="Shaw J.R."/>
            <person name="Andrews J."/>
            <person name="Crease T.J."/>
            <person name="Tang H."/>
            <person name="Lucas S.M."/>
            <person name="Robertson H.M."/>
            <person name="Bork P."/>
            <person name="Koonin E.V."/>
            <person name="Zdobnov E.M."/>
            <person name="Grigoriev I.V."/>
            <person name="Lynch M."/>
            <person name="Boore J.L."/>
        </authorList>
    </citation>
    <scope>NUCLEOTIDE SEQUENCE [LARGE SCALE GENOMIC DNA]</scope>
</reference>
<organism evidence="1 2">
    <name type="scientific">Daphnia pulex</name>
    <name type="common">Water flea</name>
    <dbReference type="NCBI Taxonomy" id="6669"/>
    <lineage>
        <taxon>Eukaryota</taxon>
        <taxon>Metazoa</taxon>
        <taxon>Ecdysozoa</taxon>
        <taxon>Arthropoda</taxon>
        <taxon>Crustacea</taxon>
        <taxon>Branchiopoda</taxon>
        <taxon>Diplostraca</taxon>
        <taxon>Cladocera</taxon>
        <taxon>Anomopoda</taxon>
        <taxon>Daphniidae</taxon>
        <taxon>Daphnia</taxon>
    </lineage>
</organism>
<name>E9GRP2_DAPPU</name>
<dbReference type="InParanoid" id="E9GRP2"/>
<gene>
    <name evidence="1" type="ORF">DAPPUDRAFT_321011</name>
</gene>
<sequence>MSTDHYISTKAYHNVIHFEPNSPTKTLGKLLKALKRGDLGIPLAHSYFQRKISNNTQFHHQPTDSSKANNLEQQNTFEEVVKDNPEFVMAILSKPKNN</sequence>
<evidence type="ECO:0000313" key="2">
    <source>
        <dbReference type="Proteomes" id="UP000000305"/>
    </source>
</evidence>
<keyword evidence="2" id="KW-1185">Reference proteome</keyword>
<proteinExistence type="predicted"/>
<dbReference type="AlphaFoldDB" id="E9GRP2"/>